<name>A0A938X0M1_9CLOT</name>
<proteinExistence type="predicted"/>
<dbReference type="Proteomes" id="UP000713880">
    <property type="component" value="Unassembled WGS sequence"/>
</dbReference>
<evidence type="ECO:0000313" key="2">
    <source>
        <dbReference type="Proteomes" id="UP000713880"/>
    </source>
</evidence>
<reference evidence="1" key="1">
    <citation type="submission" date="2020-08" db="EMBL/GenBank/DDBJ databases">
        <authorList>
            <person name="Cejkova D."/>
            <person name="Kubasova T."/>
            <person name="Jahodarova E."/>
            <person name="Rychlik I."/>
        </authorList>
    </citation>
    <scope>NUCLEOTIDE SEQUENCE</scope>
    <source>
        <strain evidence="1">An420c</strain>
    </source>
</reference>
<evidence type="ECO:0000313" key="1">
    <source>
        <dbReference type="EMBL" id="MBM6825545.1"/>
    </source>
</evidence>
<dbReference type="EMBL" id="JACJLV010000001">
    <property type="protein sequence ID" value="MBM6825545.1"/>
    <property type="molecule type" value="Genomic_DNA"/>
</dbReference>
<reference evidence="1" key="2">
    <citation type="journal article" date="2021" name="Sci. Rep.">
        <title>The distribution of antibiotic resistance genes in chicken gut microbiota commensals.</title>
        <authorList>
            <person name="Juricova H."/>
            <person name="Matiasovicova J."/>
            <person name="Kubasova T."/>
            <person name="Cejkova D."/>
            <person name="Rychlik I."/>
        </authorList>
    </citation>
    <scope>NUCLEOTIDE SEQUENCE</scope>
    <source>
        <strain evidence="1">An420c</strain>
    </source>
</reference>
<comment type="caution">
    <text evidence="1">The sequence shown here is derived from an EMBL/GenBank/DDBJ whole genome shotgun (WGS) entry which is preliminary data.</text>
</comment>
<sequence length="62" mass="6961">MASAVQVFSFSSSPNETCDLNTGYETVRMTVQPTSEMAFKGDWGRCPNKQFLKIEPEAKLKK</sequence>
<dbReference type="AlphaFoldDB" id="A0A938X0M1"/>
<keyword evidence="2" id="KW-1185">Reference proteome</keyword>
<accession>A0A938X0M1</accession>
<protein>
    <submittedName>
        <fullName evidence="1">Uncharacterized protein</fullName>
    </submittedName>
</protein>
<gene>
    <name evidence="1" type="ORF">H6A13_00290</name>
</gene>
<organism evidence="1 2">
    <name type="scientific">Mordavella massiliensis</name>
    <dbReference type="NCBI Taxonomy" id="1871024"/>
    <lineage>
        <taxon>Bacteria</taxon>
        <taxon>Bacillati</taxon>
        <taxon>Bacillota</taxon>
        <taxon>Clostridia</taxon>
        <taxon>Eubacteriales</taxon>
        <taxon>Clostridiaceae</taxon>
        <taxon>Mordavella</taxon>
    </lineage>
</organism>